<dbReference type="OrthoDB" id="102473at2"/>
<dbReference type="GO" id="GO:0005829">
    <property type="term" value="C:cytosol"/>
    <property type="evidence" value="ECO:0007669"/>
    <property type="project" value="TreeGrafter"/>
</dbReference>
<dbReference type="GO" id="GO:0006749">
    <property type="term" value="P:glutathione metabolic process"/>
    <property type="evidence" value="ECO:0007669"/>
    <property type="project" value="TreeGrafter"/>
</dbReference>
<dbReference type="AlphaFoldDB" id="A0A5C4JGY6"/>
<feature type="compositionally biased region" description="Low complexity" evidence="1">
    <location>
        <begin position="1"/>
        <end position="10"/>
    </location>
</feature>
<gene>
    <name evidence="3" type="ORF">ETD83_06270</name>
</gene>
<accession>A0A5C4JGY6</accession>
<protein>
    <submittedName>
        <fullName evidence="3">Hydantoinase B/oxoprolinase family protein</fullName>
    </submittedName>
</protein>
<evidence type="ECO:0000313" key="4">
    <source>
        <dbReference type="Proteomes" id="UP000309174"/>
    </source>
</evidence>
<dbReference type="InterPro" id="IPR045079">
    <property type="entry name" value="Oxoprolinase-like"/>
</dbReference>
<dbReference type="PANTHER" id="PTHR11365">
    <property type="entry name" value="5-OXOPROLINASE RELATED"/>
    <property type="match status" value="1"/>
</dbReference>
<reference evidence="3 4" key="1">
    <citation type="submission" date="2019-05" db="EMBL/GenBank/DDBJ databases">
        <title>Draft genome sequence of Actinomadura sp. 14C53.</title>
        <authorList>
            <person name="Saricaoglu S."/>
            <person name="Isik K."/>
        </authorList>
    </citation>
    <scope>NUCLEOTIDE SEQUENCE [LARGE SCALE GENOMIC DNA]</scope>
    <source>
        <strain evidence="3 4">14C53</strain>
    </source>
</reference>
<dbReference type="InterPro" id="IPR003692">
    <property type="entry name" value="Hydantoinase_B"/>
</dbReference>
<evidence type="ECO:0000256" key="1">
    <source>
        <dbReference type="SAM" id="MobiDB-lite"/>
    </source>
</evidence>
<dbReference type="GO" id="GO:0017168">
    <property type="term" value="F:5-oxoprolinase (ATP-hydrolyzing) activity"/>
    <property type="evidence" value="ECO:0007669"/>
    <property type="project" value="TreeGrafter"/>
</dbReference>
<evidence type="ECO:0000259" key="2">
    <source>
        <dbReference type="Pfam" id="PF02538"/>
    </source>
</evidence>
<keyword evidence="4" id="KW-1185">Reference proteome</keyword>
<evidence type="ECO:0000313" key="3">
    <source>
        <dbReference type="EMBL" id="TMR05525.1"/>
    </source>
</evidence>
<feature type="domain" description="Hydantoinase B/oxoprolinase" evidence="2">
    <location>
        <begin position="56"/>
        <end position="572"/>
    </location>
</feature>
<sequence length="592" mass="62870">MPGVRPGAAGARDDRGRARPRPGAGDDHRPRPGRHRRHRRPRHHQHRSEGGVTVPDPVRVETSWRRLQSITDEAATALVRASFSSVIRDFLDYACVVFDGAGTMLVHSSRSTPGLLGVLPFVVPNAMAEYPMETLRPGDVLILNDPWTGSGHLIDITVLAPVFHRDRPAGYVACSAHHLNVGGRHATIESRDLYEEGLKIPLTLLYERGEPTMVFDFLRANVREPDKVIGDLRAQVSANALMAERVAAFMAENDLAALEPLSAEITGRSEASMRAAITALPDGAASSEISLDIPGLADPVRVVLRLTIAGDELTLDYSGTTAQVPRAVNVTLNMTRSYSFYILKCLLDPLVPNNGGSLRPVRIVAPEGSVLNPYRPAATWGRTMIAHMLPELIMEALSGIVPDRILAPSGATPLAYCNLVGERADGGTFFTIVTMHGGMGALATQDGLSCISFPANCANIPVEIIESDAPLLIRRKSLLPGSGGRGRYRGGLGQRVEIEVLGGDLGPRGTVLAGLRGGRLGVPVRGALGGEGSFAARVELNGTQIGIGSQVTLGPGDVLAFELPGGGGYGDPEERDPRLIAADLADGLVPAE</sequence>
<dbReference type="PANTHER" id="PTHR11365:SF23">
    <property type="entry name" value="HYPOTHETICAL 5-OXOPROLINASE (EUROFUNG)-RELATED"/>
    <property type="match status" value="1"/>
</dbReference>
<dbReference type="Proteomes" id="UP000309174">
    <property type="component" value="Unassembled WGS sequence"/>
</dbReference>
<dbReference type="Pfam" id="PF02538">
    <property type="entry name" value="Hydantoinase_B"/>
    <property type="match status" value="1"/>
</dbReference>
<organism evidence="3 4">
    <name type="scientific">Actinomadura soli</name>
    <dbReference type="NCBI Taxonomy" id="2508997"/>
    <lineage>
        <taxon>Bacteria</taxon>
        <taxon>Bacillati</taxon>
        <taxon>Actinomycetota</taxon>
        <taxon>Actinomycetes</taxon>
        <taxon>Streptosporangiales</taxon>
        <taxon>Thermomonosporaceae</taxon>
        <taxon>Actinomadura</taxon>
    </lineage>
</organism>
<feature type="compositionally biased region" description="Basic residues" evidence="1">
    <location>
        <begin position="31"/>
        <end position="46"/>
    </location>
</feature>
<dbReference type="EMBL" id="VCKW01000021">
    <property type="protein sequence ID" value="TMR05525.1"/>
    <property type="molecule type" value="Genomic_DNA"/>
</dbReference>
<feature type="region of interest" description="Disordered" evidence="1">
    <location>
        <begin position="1"/>
        <end position="56"/>
    </location>
</feature>
<proteinExistence type="predicted"/>
<name>A0A5C4JGY6_9ACTN</name>
<comment type="caution">
    <text evidence="3">The sequence shown here is derived from an EMBL/GenBank/DDBJ whole genome shotgun (WGS) entry which is preliminary data.</text>
</comment>